<protein>
    <submittedName>
        <fullName evidence="2">Uncharacterized protein</fullName>
    </submittedName>
</protein>
<dbReference type="Proteomes" id="UP000274327">
    <property type="component" value="Unassembled WGS sequence"/>
</dbReference>
<sequence>MCEGQAMFRGMSIDPFALFGALVTAIGVILVGAGSTGGYLLPWSEKPLGGKCLWDWINLFGTASGIVGAGLLLIAVF</sequence>
<keyword evidence="3" id="KW-1185">Reference proteome</keyword>
<dbReference type="EMBL" id="QOCI01000008">
    <property type="protein sequence ID" value="RRR18239.1"/>
    <property type="molecule type" value="Genomic_DNA"/>
</dbReference>
<proteinExistence type="predicted"/>
<evidence type="ECO:0000313" key="3">
    <source>
        <dbReference type="Proteomes" id="UP000274327"/>
    </source>
</evidence>
<organism evidence="2 3">
    <name type="scientific">Brachybacterium paraconglomeratum</name>
    <dbReference type="NCBI Taxonomy" id="173362"/>
    <lineage>
        <taxon>Bacteria</taxon>
        <taxon>Bacillati</taxon>
        <taxon>Actinomycetota</taxon>
        <taxon>Actinomycetes</taxon>
        <taxon>Micrococcales</taxon>
        <taxon>Dermabacteraceae</taxon>
        <taxon>Brachybacterium</taxon>
    </lineage>
</organism>
<keyword evidence="1" id="KW-0812">Transmembrane</keyword>
<evidence type="ECO:0000256" key="1">
    <source>
        <dbReference type="SAM" id="Phobius"/>
    </source>
</evidence>
<feature type="transmembrane region" description="Helical" evidence="1">
    <location>
        <begin position="56"/>
        <end position="76"/>
    </location>
</feature>
<name>A0A426SJA0_9MICO</name>
<dbReference type="AlphaFoldDB" id="A0A426SJA0"/>
<comment type="caution">
    <text evidence="2">The sequence shown here is derived from an EMBL/GenBank/DDBJ whole genome shotgun (WGS) entry which is preliminary data.</text>
</comment>
<keyword evidence="1" id="KW-1133">Transmembrane helix</keyword>
<gene>
    <name evidence="2" type="ORF">DS079_10860</name>
</gene>
<feature type="transmembrane region" description="Helical" evidence="1">
    <location>
        <begin position="16"/>
        <end position="36"/>
    </location>
</feature>
<reference evidence="2 3" key="1">
    <citation type="submission" date="2018-07" db="EMBL/GenBank/DDBJ databases">
        <title>Brachybacteriurn paraconglorneratum KCTC 9916.</title>
        <authorList>
            <person name="Li Y."/>
        </authorList>
    </citation>
    <scope>NUCLEOTIDE SEQUENCE [LARGE SCALE GENOMIC DNA]</scope>
    <source>
        <strain evidence="2 3">KCTC 9916</strain>
    </source>
</reference>
<keyword evidence="1" id="KW-0472">Membrane</keyword>
<evidence type="ECO:0000313" key="2">
    <source>
        <dbReference type="EMBL" id="RRR18239.1"/>
    </source>
</evidence>
<accession>A0A426SJA0</accession>